<dbReference type="InterPro" id="IPR051550">
    <property type="entry name" value="SCF-Subunits/Alg-Epimerases"/>
</dbReference>
<dbReference type="Pfam" id="PF13229">
    <property type="entry name" value="Beta_helix"/>
    <property type="match status" value="2"/>
</dbReference>
<dbReference type="EMBL" id="JAUOZU010000005">
    <property type="protein sequence ID" value="MDO6963480.1"/>
    <property type="molecule type" value="Genomic_DNA"/>
</dbReference>
<evidence type="ECO:0000256" key="1">
    <source>
        <dbReference type="ARBA" id="ARBA00022737"/>
    </source>
</evidence>
<sequence>MNSNRSFISRRTLLGGLALTFAADRGWAAEQPLVLANADFRGSLDASHFGIQPGDADQSAKAFNAMLQEAANRDQPVFLPPGTYRLSNIILPTNCRLTGVPGLTRIHYSGDGAFLTANGGKRITLSGLSIDGANRWLADDQPGLLTFRDVDTLDLTDNEITGAARNALSLEKCGGRLGSNRISGAADAGIYAVESRSLTIKDNWIADCADGGILVHRWSNATDGSVISGNRITGIGARSGGTGQYGNGINVFRAGNVQVSNNHISDCAFTAIRANSASNIQITANQCLGSGETAIYSEFAFEGAMITDNLIDGAANGIASVNFNEGGRLSLINSNIIRNLRLTAPYEMDGNYFGIGLSAEADTVVADNLIENAPRWGMVLGWGPYLRNVSVTGNIIRKAGVGCAVSVVEGAGSALISNNLFSDMAEAAIAGFRWQERASGDLISSGATAFPHLTLTGNRAA</sequence>
<keyword evidence="1" id="KW-0677">Repeat</keyword>
<proteinExistence type="predicted"/>
<dbReference type="InterPro" id="IPR011050">
    <property type="entry name" value="Pectin_lyase_fold/virulence"/>
</dbReference>
<accession>A0ABT8YIF7</accession>
<comment type="caution">
    <text evidence="3">The sequence shown here is derived from an EMBL/GenBank/DDBJ whole genome shotgun (WGS) entry which is preliminary data.</text>
</comment>
<dbReference type="Gene3D" id="2.160.20.10">
    <property type="entry name" value="Single-stranded right-handed beta-helix, Pectin lyase-like"/>
    <property type="match status" value="1"/>
</dbReference>
<dbReference type="RefSeq" id="WP_304375387.1">
    <property type="nucleotide sequence ID" value="NZ_JAUOZU010000005.1"/>
</dbReference>
<reference evidence="3" key="2">
    <citation type="submission" date="2023-07" db="EMBL/GenBank/DDBJ databases">
        <authorList>
            <person name="Shen H."/>
        </authorList>
    </citation>
    <scope>NUCLEOTIDE SEQUENCE</scope>
    <source>
        <strain evidence="3">TNR-22</strain>
    </source>
</reference>
<feature type="domain" description="Right handed beta helix" evidence="2">
    <location>
        <begin position="247"/>
        <end position="421"/>
    </location>
</feature>
<dbReference type="PANTHER" id="PTHR22990:SF15">
    <property type="entry name" value="F-BOX ONLY PROTEIN 10"/>
    <property type="match status" value="1"/>
</dbReference>
<dbReference type="InterPro" id="IPR039448">
    <property type="entry name" value="Beta_helix"/>
</dbReference>
<dbReference type="PANTHER" id="PTHR22990">
    <property type="entry name" value="F-BOX ONLY PROTEIN"/>
    <property type="match status" value="1"/>
</dbReference>
<dbReference type="PROSITE" id="PS51318">
    <property type="entry name" value="TAT"/>
    <property type="match status" value="1"/>
</dbReference>
<dbReference type="SMART" id="SM00710">
    <property type="entry name" value="PbH1"/>
    <property type="match status" value="8"/>
</dbReference>
<dbReference type="InterPro" id="IPR022388">
    <property type="entry name" value="CHP03808"/>
</dbReference>
<protein>
    <submittedName>
        <fullName evidence="3">TIGR03808 family TAT-translocated repetitive protein</fullName>
    </submittedName>
</protein>
<evidence type="ECO:0000259" key="2">
    <source>
        <dbReference type="Pfam" id="PF13229"/>
    </source>
</evidence>
<dbReference type="InterPro" id="IPR012334">
    <property type="entry name" value="Pectin_lyas_fold"/>
</dbReference>
<evidence type="ECO:0000313" key="3">
    <source>
        <dbReference type="EMBL" id="MDO6963480.1"/>
    </source>
</evidence>
<dbReference type="InterPro" id="IPR006626">
    <property type="entry name" value="PbH1"/>
</dbReference>
<dbReference type="NCBIfam" id="TIGR03807">
    <property type="entry name" value="RR_fam_repeat"/>
    <property type="match status" value="1"/>
</dbReference>
<keyword evidence="4" id="KW-1185">Reference proteome</keyword>
<dbReference type="InterPro" id="IPR006311">
    <property type="entry name" value="TAT_signal"/>
</dbReference>
<name>A0ABT8YIF7_9HYPH</name>
<evidence type="ECO:0000313" key="4">
    <source>
        <dbReference type="Proteomes" id="UP001174932"/>
    </source>
</evidence>
<reference evidence="3" key="1">
    <citation type="journal article" date="2015" name="Int. J. Syst. Evol. Microbiol.">
        <title>Rhizobium alvei sp. nov., isolated from a freshwater river.</title>
        <authorList>
            <person name="Sheu S.Y."/>
            <person name="Huang H.W."/>
            <person name="Young C.C."/>
            <person name="Chen W.M."/>
        </authorList>
    </citation>
    <scope>NUCLEOTIDE SEQUENCE</scope>
    <source>
        <strain evidence="3">TNR-22</strain>
    </source>
</reference>
<dbReference type="Proteomes" id="UP001174932">
    <property type="component" value="Unassembled WGS sequence"/>
</dbReference>
<dbReference type="InterPro" id="IPR022444">
    <property type="entry name" value="Cofactor-bd_rpt"/>
</dbReference>
<feature type="domain" description="Right handed beta helix" evidence="2">
    <location>
        <begin position="112"/>
        <end position="242"/>
    </location>
</feature>
<organism evidence="3 4">
    <name type="scientific">Rhizobium alvei</name>
    <dbReference type="NCBI Taxonomy" id="1132659"/>
    <lineage>
        <taxon>Bacteria</taxon>
        <taxon>Pseudomonadati</taxon>
        <taxon>Pseudomonadota</taxon>
        <taxon>Alphaproteobacteria</taxon>
        <taxon>Hyphomicrobiales</taxon>
        <taxon>Rhizobiaceae</taxon>
        <taxon>Rhizobium/Agrobacterium group</taxon>
        <taxon>Rhizobium</taxon>
    </lineage>
</organism>
<dbReference type="NCBIfam" id="TIGR03808">
    <property type="entry name" value="RR_plus_rpt_1"/>
    <property type="match status" value="1"/>
</dbReference>
<gene>
    <name evidence="3" type="ORF">Q4481_05900</name>
</gene>
<dbReference type="SUPFAM" id="SSF51126">
    <property type="entry name" value="Pectin lyase-like"/>
    <property type="match status" value="1"/>
</dbReference>